<dbReference type="OrthoDB" id="2970951at2"/>
<dbReference type="Proteomes" id="UP000012283">
    <property type="component" value="Unassembled WGS sequence"/>
</dbReference>
<organism evidence="1 2">
    <name type="scientific">Gracilibacillus halophilus YIM-C55.5</name>
    <dbReference type="NCBI Taxonomy" id="1308866"/>
    <lineage>
        <taxon>Bacteria</taxon>
        <taxon>Bacillati</taxon>
        <taxon>Bacillota</taxon>
        <taxon>Bacilli</taxon>
        <taxon>Bacillales</taxon>
        <taxon>Bacillaceae</taxon>
        <taxon>Gracilibacillus</taxon>
    </lineage>
</organism>
<keyword evidence="2" id="KW-1185">Reference proteome</keyword>
<sequence length="91" mass="10424">MKKGNNISSLQDQNQLAQAQQSIYHLQNAIHQAQSHTDENILAQIEHSLERAEHSVAQAEQVTDDQRALALVQQEFTQQKQVYEKLKQSNM</sequence>
<evidence type="ECO:0000313" key="1">
    <source>
        <dbReference type="EMBL" id="ENH96229.1"/>
    </source>
</evidence>
<comment type="caution">
    <text evidence="1">The sequence shown here is derived from an EMBL/GenBank/DDBJ whole genome shotgun (WGS) entry which is preliminary data.</text>
</comment>
<gene>
    <name evidence="1" type="ORF">J416_12017</name>
</gene>
<protein>
    <submittedName>
        <fullName evidence="1">Uncharacterized protein</fullName>
    </submittedName>
</protein>
<dbReference type="AlphaFoldDB" id="N4WAC2"/>
<name>N4WAC2_9BACI</name>
<dbReference type="RefSeq" id="WP_003472005.1">
    <property type="nucleotide sequence ID" value="NZ_APML01000055.1"/>
</dbReference>
<dbReference type="STRING" id="1308866.J416_12017"/>
<evidence type="ECO:0000313" key="2">
    <source>
        <dbReference type="Proteomes" id="UP000012283"/>
    </source>
</evidence>
<dbReference type="eggNOG" id="ENOG502ZF4T">
    <property type="taxonomic scope" value="Bacteria"/>
</dbReference>
<dbReference type="PATRIC" id="fig|1308866.3.peg.2430"/>
<dbReference type="EMBL" id="APML01000055">
    <property type="protein sequence ID" value="ENH96229.1"/>
    <property type="molecule type" value="Genomic_DNA"/>
</dbReference>
<accession>N4WAC2</accession>
<proteinExistence type="predicted"/>
<reference evidence="1 2" key="1">
    <citation type="submission" date="2013-03" db="EMBL/GenBank/DDBJ databases">
        <title>Draft genome sequence of Gracibacillus halophilus YIM-C55.5, a moderately halophilic and thermophilic organism from the Xiaochaidamu salt lake.</title>
        <authorList>
            <person name="Sugumar T."/>
            <person name="Polireddy D.R."/>
            <person name="Antony A."/>
            <person name="Madhava Y.R."/>
            <person name="Sivakumar N."/>
        </authorList>
    </citation>
    <scope>NUCLEOTIDE SEQUENCE [LARGE SCALE GENOMIC DNA]</scope>
    <source>
        <strain evidence="1 2">YIM-C55.5</strain>
    </source>
</reference>